<evidence type="ECO:0008006" key="3">
    <source>
        <dbReference type="Google" id="ProtNLM"/>
    </source>
</evidence>
<accession>A0A261RNP9</accession>
<dbReference type="AlphaFoldDB" id="A0A261RNP9"/>
<dbReference type="PROSITE" id="PS51257">
    <property type="entry name" value="PROKAR_LIPOPROTEIN"/>
    <property type="match status" value="1"/>
</dbReference>
<protein>
    <recommendedName>
        <fullName evidence="3">Lipoprotein</fullName>
    </recommendedName>
</protein>
<evidence type="ECO:0000313" key="1">
    <source>
        <dbReference type="EMBL" id="OZI26531.1"/>
    </source>
</evidence>
<name>A0A261RNP9_9BORD</name>
<reference evidence="1" key="1">
    <citation type="submission" date="2017-05" db="EMBL/GenBank/DDBJ databases">
        <title>Complete and WGS of Bordetella genogroups.</title>
        <authorList>
            <person name="Spilker T."/>
            <person name="Lipuma J."/>
        </authorList>
    </citation>
    <scope>NUCLEOTIDE SEQUENCE</scope>
    <source>
        <strain evidence="1">AU21707</strain>
    </source>
</reference>
<comment type="caution">
    <text evidence="1">The sequence shown here is derived from an EMBL/GenBank/DDBJ whole genome shotgun (WGS) entry which is preliminary data.</text>
</comment>
<sequence>MIRRLGVAGAVLALAACTSPTDLMKKDPVFFGHTTKSPQAYAQCVADGWRGQGEKVRVEAVSNGYDVLQDGALGLSSALRVLQYANGTVDIRMVSRSTYGAQNLVQTANLCM</sequence>
<organism evidence="1 2">
    <name type="scientific">Bordetella genomosp. 9</name>
    <dbReference type="NCBI Taxonomy" id="1416803"/>
    <lineage>
        <taxon>Bacteria</taxon>
        <taxon>Pseudomonadati</taxon>
        <taxon>Pseudomonadota</taxon>
        <taxon>Betaproteobacteria</taxon>
        <taxon>Burkholderiales</taxon>
        <taxon>Alcaligenaceae</taxon>
        <taxon>Bordetella</taxon>
    </lineage>
</organism>
<gene>
    <name evidence="1" type="ORF">CAL26_04185</name>
</gene>
<evidence type="ECO:0000313" key="2">
    <source>
        <dbReference type="Proteomes" id="UP000216857"/>
    </source>
</evidence>
<dbReference type="EMBL" id="NEVJ01000001">
    <property type="protein sequence ID" value="OZI26531.1"/>
    <property type="molecule type" value="Genomic_DNA"/>
</dbReference>
<dbReference type="Proteomes" id="UP000216857">
    <property type="component" value="Unassembled WGS sequence"/>
</dbReference>
<proteinExistence type="predicted"/>
<dbReference type="OrthoDB" id="8636595at2"/>
<dbReference type="RefSeq" id="WP_094845631.1">
    <property type="nucleotide sequence ID" value="NZ_NEVJ01000001.1"/>
</dbReference>
<keyword evidence="2" id="KW-1185">Reference proteome</keyword>